<dbReference type="SUPFAM" id="SSF81321">
    <property type="entry name" value="Family A G protein-coupled receptor-like"/>
    <property type="match status" value="1"/>
</dbReference>
<evidence type="ECO:0000256" key="10">
    <source>
        <dbReference type="ARBA" id="ARBA00023224"/>
    </source>
</evidence>
<sequence length="304" mass="34543">MNVVVPVIILVLETIVGLCNYVFILCAIFHDFYRQKNLSSSNKILLWLGILDIGYEVLISLGLLDDFIGFRASTTVDWSFLYIMLVLYNICSCAWLTASLGVFYFVKISQIRCLSWFKFHLSSIVPWILLVLQVVSIIHSILSCVLLVSPQRSPGNITETRPSVMKVLAENSSDFNNAALSVTSAPFIILLISTTATIWTLRQHSHRMGRSMESGVDRGHLTPYELVVARMTHFLFFYVIFYTVMLIFFFAIIVQLRLGFWVALVLLSFFPPVQSVLLILGNPRLKDAWKEMARFLLGTNLLAE</sequence>
<proteinExistence type="inferred from homology"/>
<organism evidence="14 15">
    <name type="scientific">Engystomops pustulosus</name>
    <name type="common">Tungara frog</name>
    <name type="synonym">Physalaemus pustulosus</name>
    <dbReference type="NCBI Taxonomy" id="76066"/>
    <lineage>
        <taxon>Eukaryota</taxon>
        <taxon>Metazoa</taxon>
        <taxon>Chordata</taxon>
        <taxon>Craniata</taxon>
        <taxon>Vertebrata</taxon>
        <taxon>Euteleostomi</taxon>
        <taxon>Amphibia</taxon>
        <taxon>Batrachia</taxon>
        <taxon>Anura</taxon>
        <taxon>Neobatrachia</taxon>
        <taxon>Hyloidea</taxon>
        <taxon>Leptodactylidae</taxon>
        <taxon>Leiuperinae</taxon>
        <taxon>Engystomops</taxon>
    </lineage>
</organism>
<keyword evidence="10 12" id="KW-0807">Transducer</keyword>
<feature type="transmembrane region" description="Helical" evidence="13">
    <location>
        <begin position="6"/>
        <end position="32"/>
    </location>
</feature>
<dbReference type="Pfam" id="PF05296">
    <property type="entry name" value="TAS2R"/>
    <property type="match status" value="1"/>
</dbReference>
<evidence type="ECO:0000256" key="12">
    <source>
        <dbReference type="RuleBase" id="RU004424"/>
    </source>
</evidence>
<dbReference type="Gene3D" id="1.20.1070.10">
    <property type="entry name" value="Rhodopsin 7-helix transmembrane proteins"/>
    <property type="match status" value="1"/>
</dbReference>
<comment type="subcellular location">
    <subcellularLocation>
        <location evidence="1 12">Membrane</location>
        <topology evidence="1 12">Multi-pass membrane protein</topology>
    </subcellularLocation>
</comment>
<dbReference type="AlphaFoldDB" id="A0AAV6ZPV4"/>
<evidence type="ECO:0000256" key="5">
    <source>
        <dbReference type="ARBA" id="ARBA00022692"/>
    </source>
</evidence>
<evidence type="ECO:0000256" key="9">
    <source>
        <dbReference type="ARBA" id="ARBA00023170"/>
    </source>
</evidence>
<name>A0AAV6ZPV4_ENGPU</name>
<evidence type="ECO:0000256" key="1">
    <source>
        <dbReference type="ARBA" id="ARBA00004141"/>
    </source>
</evidence>
<comment type="similarity">
    <text evidence="2 11">Belongs to the G-protein coupled receptor T2R family.</text>
</comment>
<feature type="transmembrane region" description="Helical" evidence="13">
    <location>
        <begin position="80"/>
        <end position="106"/>
    </location>
</feature>
<keyword evidence="9 12" id="KW-0675">Receptor</keyword>
<evidence type="ECO:0000256" key="4">
    <source>
        <dbReference type="ARBA" id="ARBA00022606"/>
    </source>
</evidence>
<evidence type="ECO:0000313" key="14">
    <source>
        <dbReference type="EMBL" id="KAG8548258.1"/>
    </source>
</evidence>
<feature type="transmembrane region" description="Helical" evidence="13">
    <location>
        <begin position="260"/>
        <end position="280"/>
    </location>
</feature>
<evidence type="ECO:0000313" key="15">
    <source>
        <dbReference type="Proteomes" id="UP000824782"/>
    </source>
</evidence>
<keyword evidence="15" id="KW-1185">Reference proteome</keyword>
<accession>A0AAV6ZPV4</accession>
<evidence type="ECO:0000256" key="8">
    <source>
        <dbReference type="ARBA" id="ARBA00023136"/>
    </source>
</evidence>
<keyword evidence="6 13" id="KW-1133">Transmembrane helix</keyword>
<gene>
    <name evidence="14" type="ORF">GDO81_025946</name>
</gene>
<evidence type="ECO:0000256" key="6">
    <source>
        <dbReference type="ARBA" id="ARBA00022989"/>
    </source>
</evidence>
<evidence type="ECO:0000256" key="11">
    <source>
        <dbReference type="RuleBase" id="RU004423"/>
    </source>
</evidence>
<feature type="transmembrane region" description="Helical" evidence="13">
    <location>
        <begin position="127"/>
        <end position="148"/>
    </location>
</feature>
<dbReference type="GO" id="GO:0004930">
    <property type="term" value="F:G protein-coupled receptor activity"/>
    <property type="evidence" value="ECO:0007669"/>
    <property type="project" value="UniProtKB-KW"/>
</dbReference>
<keyword evidence="5 12" id="KW-0812">Transmembrane</keyword>
<dbReference type="PANTHER" id="PTHR11394">
    <property type="entry name" value="TASTE RECEPTOR TYPE 2"/>
    <property type="match status" value="1"/>
</dbReference>
<dbReference type="PANTHER" id="PTHR11394:SF169">
    <property type="entry name" value="TASTE RECEPTOR TYPE 2"/>
    <property type="match status" value="1"/>
</dbReference>
<protein>
    <recommendedName>
        <fullName evidence="12">Taste receptor type 2</fullName>
    </recommendedName>
</protein>
<keyword evidence="8 12" id="KW-0472">Membrane</keyword>
<dbReference type="InterPro" id="IPR007960">
    <property type="entry name" value="TAS2R"/>
</dbReference>
<evidence type="ECO:0000256" key="2">
    <source>
        <dbReference type="ARBA" id="ARBA00007376"/>
    </source>
</evidence>
<evidence type="ECO:0000256" key="3">
    <source>
        <dbReference type="ARBA" id="ARBA00022480"/>
    </source>
</evidence>
<keyword evidence="4 12" id="KW-0716">Sensory transduction</keyword>
<dbReference type="EMBL" id="WNYA01000455">
    <property type="protein sequence ID" value="KAG8548258.1"/>
    <property type="molecule type" value="Genomic_DNA"/>
</dbReference>
<feature type="transmembrane region" description="Helical" evidence="13">
    <location>
        <begin position="44"/>
        <end position="64"/>
    </location>
</feature>
<feature type="transmembrane region" description="Helical" evidence="13">
    <location>
        <begin position="234"/>
        <end position="254"/>
    </location>
</feature>
<evidence type="ECO:0000256" key="13">
    <source>
        <dbReference type="SAM" id="Phobius"/>
    </source>
</evidence>
<evidence type="ECO:0000256" key="7">
    <source>
        <dbReference type="ARBA" id="ARBA00023040"/>
    </source>
</evidence>
<feature type="transmembrane region" description="Helical" evidence="13">
    <location>
        <begin position="178"/>
        <end position="201"/>
    </location>
</feature>
<comment type="caution">
    <text evidence="14">The sequence shown here is derived from an EMBL/GenBank/DDBJ whole genome shotgun (WGS) entry which is preliminary data.</text>
</comment>
<dbReference type="Proteomes" id="UP000824782">
    <property type="component" value="Unassembled WGS sequence"/>
</dbReference>
<dbReference type="GO" id="GO:0033038">
    <property type="term" value="F:bitter taste receptor activity"/>
    <property type="evidence" value="ECO:0007669"/>
    <property type="project" value="InterPro"/>
</dbReference>
<keyword evidence="7 12" id="KW-0297">G-protein coupled receptor</keyword>
<keyword evidence="3 12" id="KW-0919">Taste</keyword>
<dbReference type="GO" id="GO:0016020">
    <property type="term" value="C:membrane"/>
    <property type="evidence" value="ECO:0007669"/>
    <property type="project" value="UniProtKB-SubCell"/>
</dbReference>
<reference evidence="14" key="1">
    <citation type="thesis" date="2020" institute="ProQuest LLC" country="789 East Eisenhower Parkway, Ann Arbor, MI, USA">
        <title>Comparative Genomics and Chromosome Evolution.</title>
        <authorList>
            <person name="Mudd A.B."/>
        </authorList>
    </citation>
    <scope>NUCLEOTIDE SEQUENCE</scope>
    <source>
        <strain evidence="14">237g6f4</strain>
        <tissue evidence="14">Blood</tissue>
    </source>
</reference>